<dbReference type="eggNOG" id="COG4219">
    <property type="taxonomic scope" value="Bacteria"/>
</dbReference>
<feature type="chain" id="PRO_5039680129" description="DUF4825 domain-containing protein" evidence="1">
    <location>
        <begin position="29"/>
        <end position="322"/>
    </location>
</feature>
<evidence type="ECO:0000313" key="3">
    <source>
        <dbReference type="EMBL" id="AFM39958.1"/>
    </source>
</evidence>
<dbReference type="Pfam" id="PF16107">
    <property type="entry name" value="DUF4825"/>
    <property type="match status" value="1"/>
</dbReference>
<protein>
    <recommendedName>
        <fullName evidence="2">DUF4825 domain-containing protein</fullName>
    </recommendedName>
</protein>
<accession>I4D2D4</accession>
<dbReference type="OrthoDB" id="9762883at2"/>
<dbReference type="AlphaFoldDB" id="I4D2D4"/>
<feature type="domain" description="DUF4825" evidence="2">
    <location>
        <begin position="64"/>
        <end position="153"/>
    </location>
</feature>
<evidence type="ECO:0000259" key="2">
    <source>
        <dbReference type="Pfam" id="PF16107"/>
    </source>
</evidence>
<dbReference type="InterPro" id="IPR032250">
    <property type="entry name" value="DUF4825"/>
</dbReference>
<dbReference type="Proteomes" id="UP000002892">
    <property type="component" value="Chromosome"/>
</dbReference>
<evidence type="ECO:0000313" key="4">
    <source>
        <dbReference type="Proteomes" id="UP000002892"/>
    </source>
</evidence>
<proteinExistence type="predicted"/>
<dbReference type="PROSITE" id="PS51257">
    <property type="entry name" value="PROKAR_LIPOPROTEIN"/>
    <property type="match status" value="1"/>
</dbReference>
<keyword evidence="1" id="KW-0732">Signal</keyword>
<dbReference type="RefSeq" id="WP_014825969.1">
    <property type="nucleotide sequence ID" value="NC_018068.1"/>
</dbReference>
<dbReference type="KEGG" id="dai:Desaci_0912"/>
<keyword evidence="4" id="KW-1185">Reference proteome</keyword>
<evidence type="ECO:0000256" key="1">
    <source>
        <dbReference type="SAM" id="SignalP"/>
    </source>
</evidence>
<name>I4D2D4_DESAJ</name>
<gene>
    <name evidence="3" type="ordered locus">Desaci_0912</name>
</gene>
<dbReference type="EMBL" id="CP003639">
    <property type="protein sequence ID" value="AFM39958.1"/>
    <property type="molecule type" value="Genomic_DNA"/>
</dbReference>
<reference evidence="3 4" key="1">
    <citation type="journal article" date="2012" name="J. Bacteriol.">
        <title>Complete genome sequences of Desulfosporosinus orientis DSM765T, Desulfosporosinus youngiae DSM17734T, Desulfosporosinus meridiei DSM13257T, and Desulfosporosinus acidiphilus DSM22704T.</title>
        <authorList>
            <person name="Pester M."/>
            <person name="Brambilla E."/>
            <person name="Alazard D."/>
            <person name="Rattei T."/>
            <person name="Weinmaier T."/>
            <person name="Han J."/>
            <person name="Lucas S."/>
            <person name="Lapidus A."/>
            <person name="Cheng J.F."/>
            <person name="Goodwin L."/>
            <person name="Pitluck S."/>
            <person name="Peters L."/>
            <person name="Ovchinnikova G."/>
            <person name="Teshima H."/>
            <person name="Detter J.C."/>
            <person name="Han C.S."/>
            <person name="Tapia R."/>
            <person name="Land M.L."/>
            <person name="Hauser L."/>
            <person name="Kyrpides N.C."/>
            <person name="Ivanova N.N."/>
            <person name="Pagani I."/>
            <person name="Huntmann M."/>
            <person name="Wei C.L."/>
            <person name="Davenport K.W."/>
            <person name="Daligault H."/>
            <person name="Chain P.S."/>
            <person name="Chen A."/>
            <person name="Mavromatis K."/>
            <person name="Markowitz V."/>
            <person name="Szeto E."/>
            <person name="Mikhailova N."/>
            <person name="Pati A."/>
            <person name="Wagner M."/>
            <person name="Woyke T."/>
            <person name="Ollivier B."/>
            <person name="Klenk H.P."/>
            <person name="Spring S."/>
            <person name="Loy A."/>
        </authorList>
    </citation>
    <scope>NUCLEOTIDE SEQUENCE [LARGE SCALE GENOMIC DNA]</scope>
    <source>
        <strain evidence="4">DSM 22704 / JCM 16185 / SJ4</strain>
    </source>
</reference>
<dbReference type="STRING" id="646529.Desaci_0912"/>
<dbReference type="HOGENOM" id="CLU_862556_0_0_9"/>
<feature type="signal peptide" evidence="1">
    <location>
        <begin position="1"/>
        <end position="28"/>
    </location>
</feature>
<sequence>MKKLNRRIKKKSIWALVFVLALSGFASAIVGCSNIQESSDNQQKNSNRGLERTSDQLGGYAEKLYQYHGTYTGNNSNVGAIVHALNYTDLPIKSFELKTDSEPYGITVNYQVDSRANYRFREDIETAWNKNAAVMFSLIPNAGEISLRLNDQYGEFYGAYYNRENLSERYGMEYFTADTVKQATASPDSFANFLNKVSVIKNIEDSYSELQKQSMERDKQIYSVIGDDREITPNSSVNFPVIITNDFAVSPPIRELTDQKELFGQYKGKKIDFTIYNINNFKSNNTTFYLFAFDGTKMIAYIDLKTAASEQNAIRTFTALQK</sequence>
<organism evidence="3 4">
    <name type="scientific">Desulfosporosinus acidiphilus (strain DSM 22704 / JCM 16185 / SJ4)</name>
    <dbReference type="NCBI Taxonomy" id="646529"/>
    <lineage>
        <taxon>Bacteria</taxon>
        <taxon>Bacillati</taxon>
        <taxon>Bacillota</taxon>
        <taxon>Clostridia</taxon>
        <taxon>Eubacteriales</taxon>
        <taxon>Desulfitobacteriaceae</taxon>
        <taxon>Desulfosporosinus</taxon>
    </lineage>
</organism>